<name>A0A6H9TEU5_9BURK</name>
<evidence type="ECO:0000313" key="2">
    <source>
        <dbReference type="EMBL" id="VWB65243.1"/>
    </source>
</evidence>
<dbReference type="GeneID" id="99790308"/>
<organism evidence="1 3">
    <name type="scientific">Burkholderia latens</name>
    <dbReference type="NCBI Taxonomy" id="488446"/>
    <lineage>
        <taxon>Bacteria</taxon>
        <taxon>Pseudomonadati</taxon>
        <taxon>Pseudomonadota</taxon>
        <taxon>Betaproteobacteria</taxon>
        <taxon>Burkholderiales</taxon>
        <taxon>Burkholderiaceae</taxon>
        <taxon>Burkholderia</taxon>
        <taxon>Burkholderia cepacia complex</taxon>
    </lineage>
</organism>
<dbReference type="OrthoDB" id="9181325at2"/>
<dbReference type="EMBL" id="VZOJ01000013">
    <property type="protein sequence ID" value="KAB0643345.1"/>
    <property type="molecule type" value="Genomic_DNA"/>
</dbReference>
<dbReference type="Proteomes" id="UP000430232">
    <property type="component" value="Unassembled WGS sequence"/>
</dbReference>
<evidence type="ECO:0000313" key="3">
    <source>
        <dbReference type="Proteomes" id="UP000430232"/>
    </source>
</evidence>
<protein>
    <recommendedName>
        <fullName evidence="5">Guanylate cyclase domain-containing protein</fullName>
    </recommendedName>
</protein>
<gene>
    <name evidence="2" type="ORF">BLA24064_03031</name>
    <name evidence="1" type="ORF">F7R21_07470</name>
</gene>
<dbReference type="EMBL" id="CABVPL010000019">
    <property type="protein sequence ID" value="VWB65243.1"/>
    <property type="molecule type" value="Genomic_DNA"/>
</dbReference>
<proteinExistence type="predicted"/>
<evidence type="ECO:0000313" key="1">
    <source>
        <dbReference type="EMBL" id="KAB0643345.1"/>
    </source>
</evidence>
<evidence type="ECO:0000313" key="4">
    <source>
        <dbReference type="Proteomes" id="UP000494222"/>
    </source>
</evidence>
<reference evidence="1 3" key="1">
    <citation type="submission" date="2019-09" db="EMBL/GenBank/DDBJ databases">
        <title>Draft genome sequences of 48 bacterial type strains from the CCUG.</title>
        <authorList>
            <person name="Tunovic T."/>
            <person name="Pineiro-Iglesias B."/>
            <person name="Unosson C."/>
            <person name="Inganas E."/>
            <person name="Ohlen M."/>
            <person name="Cardew S."/>
            <person name="Jensie-Markopoulos S."/>
            <person name="Salva-Serra F."/>
            <person name="Jaen-Luchoro D."/>
            <person name="Karlsson R."/>
            <person name="Svensson-Stadler L."/>
            <person name="Chun J."/>
            <person name="Moore E."/>
        </authorList>
    </citation>
    <scope>NUCLEOTIDE SEQUENCE [LARGE SCALE GENOMIC DNA]</scope>
    <source>
        <strain evidence="1 3">CCUG 54555</strain>
    </source>
</reference>
<dbReference type="Proteomes" id="UP000494222">
    <property type="component" value="Unassembled WGS sequence"/>
</dbReference>
<evidence type="ECO:0008006" key="5">
    <source>
        <dbReference type="Google" id="ProtNLM"/>
    </source>
</evidence>
<keyword evidence="3" id="KW-1185">Reference proteome</keyword>
<dbReference type="RefSeq" id="WP_151063666.1">
    <property type="nucleotide sequence ID" value="NZ_CABVPL010000019.1"/>
</dbReference>
<sequence length="254" mass="28369">MNDAQNEEVHSSNNVEELVSSKYVAFCDILGFSAKLANNFDATLDVYRRFGERLDPELFEHGVKMTMYSDAILLTSDELAPVLSAVQVLWFLALTEDLMIRGGVAYGRYWERRNGDHLMVVSDALAAAVKIESMVSVPAVALSDDIEIPLEFWAARYAEGPYAVPLLHFRDRNIVNPFSPIWGVSAAHRCRELMKASPAHKQKYLWFLALYDAVSSDSQLVPDSAFRELLEKEIIKWVPPRATLQLSDAGTGGG</sequence>
<reference evidence="2 4" key="2">
    <citation type="submission" date="2019-09" db="EMBL/GenBank/DDBJ databases">
        <authorList>
            <person name="Depoorter E."/>
        </authorList>
    </citation>
    <scope>NUCLEOTIDE SEQUENCE [LARGE SCALE GENOMIC DNA]</scope>
    <source>
        <strain evidence="2">LMG 24064</strain>
    </source>
</reference>
<accession>A0A6H9TEU5</accession>
<dbReference type="AlphaFoldDB" id="A0A6H9TEU5"/>